<organism evidence="1">
    <name type="scientific">Firmicutes phage HS18</name>
    <dbReference type="NCBI Taxonomy" id="3056396"/>
    <lineage>
        <taxon>Viruses</taxon>
    </lineage>
</organism>
<reference evidence="1" key="1">
    <citation type="submission" date="2023-04" db="EMBL/GenBank/DDBJ databases">
        <title>The human skin virome in hidradenitis suppurativa patients.</title>
        <authorList>
            <person name="Jansen D."/>
        </authorList>
    </citation>
    <scope>NUCLEOTIDE SEQUENCE</scope>
    <source>
        <strain evidence="1">VC4_HSPhageC</strain>
    </source>
</reference>
<sequence>MILLSDIEKAFELFDVLNSAIYGIEDIGEFDDYDLDERVESIYKGVEELKVDVVSILKDLGISDNFFSTYKEK</sequence>
<protein>
    <submittedName>
        <fullName evidence="1">Uncharacterized protein</fullName>
    </submittedName>
</protein>
<proteinExistence type="predicted"/>
<accession>A0AA50ADL5</accession>
<dbReference type="EMBL" id="OQ890326">
    <property type="protein sequence ID" value="WLJ26407.1"/>
    <property type="molecule type" value="Genomic_DNA"/>
</dbReference>
<name>A0AA50ADL5_9VIRU</name>
<evidence type="ECO:0000313" key="1">
    <source>
        <dbReference type="EMBL" id="WLJ26407.1"/>
    </source>
</evidence>